<accession>A0A139XAL7</accession>
<organism evidence="2 3">
    <name type="scientific">Scytonema hofmannii PCC 7110</name>
    <dbReference type="NCBI Taxonomy" id="128403"/>
    <lineage>
        <taxon>Bacteria</taxon>
        <taxon>Bacillati</taxon>
        <taxon>Cyanobacteriota</taxon>
        <taxon>Cyanophyceae</taxon>
        <taxon>Nostocales</taxon>
        <taxon>Scytonemataceae</taxon>
        <taxon>Scytonema</taxon>
    </lineage>
</organism>
<keyword evidence="3" id="KW-1185">Reference proteome</keyword>
<dbReference type="InterPro" id="IPR006757">
    <property type="entry name" value="OGF_rcpt"/>
</dbReference>
<feature type="domain" description="Opioid growth factor receptor (OGFr) conserved" evidence="1">
    <location>
        <begin position="22"/>
        <end position="176"/>
    </location>
</feature>
<dbReference type="Proteomes" id="UP000076925">
    <property type="component" value="Unassembled WGS sequence"/>
</dbReference>
<dbReference type="AlphaFoldDB" id="A0A139XAL7"/>
<dbReference type="RefSeq" id="WP_017746562.1">
    <property type="nucleotide sequence ID" value="NZ_KQ976354.1"/>
</dbReference>
<name>A0A139XAL7_9CYAN</name>
<evidence type="ECO:0000259" key="1">
    <source>
        <dbReference type="Pfam" id="PF04664"/>
    </source>
</evidence>
<evidence type="ECO:0000313" key="3">
    <source>
        <dbReference type="Proteomes" id="UP000076925"/>
    </source>
</evidence>
<protein>
    <recommendedName>
        <fullName evidence="1">Opioid growth factor receptor (OGFr) conserved domain-containing protein</fullName>
    </recommendedName>
</protein>
<comment type="caution">
    <text evidence="2">The sequence shown here is derived from an EMBL/GenBank/DDBJ whole genome shotgun (WGS) entry which is preliminary data.</text>
</comment>
<dbReference type="PANTHER" id="PTHR14015:SF2">
    <property type="entry name" value="OPIOID GROWTH FACTOR RECEPTOR (OGFR) CONSERVED DOMAIN-CONTAINING PROTEIN"/>
    <property type="match status" value="1"/>
</dbReference>
<dbReference type="STRING" id="128403.WA1_16600"/>
<dbReference type="InterPro" id="IPR039574">
    <property type="entry name" value="OGFr"/>
</dbReference>
<reference evidence="2 3" key="1">
    <citation type="journal article" date="2013" name="Genome Biol. Evol.">
        <title>Genomes of Stigonematalean cyanobacteria (subsection V) and the evolution of oxygenic photosynthesis from prokaryotes to plastids.</title>
        <authorList>
            <person name="Dagan T."/>
            <person name="Roettger M."/>
            <person name="Stucken K."/>
            <person name="Landan G."/>
            <person name="Koch R."/>
            <person name="Major P."/>
            <person name="Gould S.B."/>
            <person name="Goremykin V.V."/>
            <person name="Rippka R."/>
            <person name="Tandeau de Marsac N."/>
            <person name="Gugger M."/>
            <person name="Lockhart P.J."/>
            <person name="Allen J.F."/>
            <person name="Brune I."/>
            <person name="Maus I."/>
            <person name="Puhler A."/>
            <person name="Martin W.F."/>
        </authorList>
    </citation>
    <scope>NUCLEOTIDE SEQUENCE [LARGE SCALE GENOMIC DNA]</scope>
    <source>
        <strain evidence="2 3">PCC 7110</strain>
    </source>
</reference>
<dbReference type="GO" id="GO:0016020">
    <property type="term" value="C:membrane"/>
    <property type="evidence" value="ECO:0007669"/>
    <property type="project" value="InterPro"/>
</dbReference>
<dbReference type="EMBL" id="ANNX02000020">
    <property type="protein sequence ID" value="KYC41662.1"/>
    <property type="molecule type" value="Genomic_DNA"/>
</dbReference>
<gene>
    <name evidence="2" type="ORF">WA1_16600</name>
</gene>
<sequence length="178" mass="21618">MKTEKQLTAMIVPFYLAEQPDIEGRMIQEIWAWDFERLEYKHDYIQWLFPISEKSFFNSHAPVLNNEVIQRFRTEFNLQKNLLQSFTVMLRFYGLEGNMEDDRYVVTKAQNYEIRAKEWINFGNHNYLRITRILKCLLILGFERYGQGFYQCLQQIYNEETQAITHKTFHYWTDAARS</sequence>
<dbReference type="Pfam" id="PF04664">
    <property type="entry name" value="OGFr_N"/>
    <property type="match status" value="1"/>
</dbReference>
<dbReference type="OrthoDB" id="273514at2"/>
<dbReference type="PANTHER" id="PTHR14015">
    <property type="entry name" value="OPIOID GROWTH FACTOR RECEPTOR OGFR ZETA-TYPE OPIOID RECEPTOR"/>
    <property type="match status" value="1"/>
</dbReference>
<dbReference type="GO" id="GO:0140625">
    <property type="term" value="F:opioid growth factor receptor activity"/>
    <property type="evidence" value="ECO:0007669"/>
    <property type="project" value="InterPro"/>
</dbReference>
<evidence type="ECO:0000313" key="2">
    <source>
        <dbReference type="EMBL" id="KYC41662.1"/>
    </source>
</evidence>
<proteinExistence type="predicted"/>